<reference evidence="1 2" key="1">
    <citation type="submission" date="2023-10" db="EMBL/GenBank/DDBJ databases">
        <title>Surface-active antibiotics is a multifunctional adaptation for post-fire microbes.</title>
        <authorList>
            <person name="Liu M.D."/>
            <person name="Du Y."/>
            <person name="Koupaei S.K."/>
            <person name="Kim N.R."/>
            <person name="Zhang W."/>
            <person name="Traxler M.F."/>
        </authorList>
    </citation>
    <scope>NUCLEOTIDE SEQUENCE [LARGE SCALE GENOMIC DNA]</scope>
    <source>
        <strain evidence="1 2">F3</strain>
    </source>
</reference>
<dbReference type="Proteomes" id="UP001302652">
    <property type="component" value="Chromosome 1"/>
</dbReference>
<evidence type="ECO:0000313" key="2">
    <source>
        <dbReference type="Proteomes" id="UP001302652"/>
    </source>
</evidence>
<name>A0ABZ0EU78_9BURK</name>
<gene>
    <name evidence="1" type="ORF">RW095_26725</name>
</gene>
<organism evidence="1 2">
    <name type="scientific">Paraburkholderia kirstenboschensis</name>
    <dbReference type="NCBI Taxonomy" id="1245436"/>
    <lineage>
        <taxon>Bacteria</taxon>
        <taxon>Pseudomonadati</taxon>
        <taxon>Pseudomonadota</taxon>
        <taxon>Betaproteobacteria</taxon>
        <taxon>Burkholderiales</taxon>
        <taxon>Burkholderiaceae</taxon>
        <taxon>Paraburkholderia</taxon>
    </lineage>
</organism>
<dbReference type="EMBL" id="CP136513">
    <property type="protein sequence ID" value="WOD19807.1"/>
    <property type="molecule type" value="Genomic_DNA"/>
</dbReference>
<dbReference type="RefSeq" id="WP_317021830.1">
    <property type="nucleotide sequence ID" value="NZ_CP136513.1"/>
</dbReference>
<sequence>MSENSKIEWTDHTFNPWEGCQKVGPGCDHCYAETRNARFGGGVAVNWGPGAPRRRTSAANWRKPLAWNAAHAEFFAAHGRRQRVFCASLADVFDNAVDPSWRADLFRLIRSTPNLDWLLLTKRIGNARQMIEDARDADALGPVWPWENVWLGATIVNQEEADRDVPKLLAIPARVRFLSMEPLLGPVDLESVAWPSIPGHRVDVLRGGYWNKAGVLACGQSAGLGEARGGFTNHSDMPGRIDWVIVGGESGPGARPMHPVWARDIRDQCEAAGVPFLFKQRGEWAPGENCGGTPTRTERTADWFAGKWTFSTITPRAHEGLHTDDEPTLYRIGKKLAGRHLDGRTHDEFPEAR</sequence>
<protein>
    <submittedName>
        <fullName evidence="1">Phage Gp37/Gp68 family protein</fullName>
    </submittedName>
</protein>
<dbReference type="InterPro" id="IPR011101">
    <property type="entry name" value="DUF5131"/>
</dbReference>
<evidence type="ECO:0000313" key="1">
    <source>
        <dbReference type="EMBL" id="WOD19807.1"/>
    </source>
</evidence>
<accession>A0ABZ0EU78</accession>
<keyword evidence="2" id="KW-1185">Reference proteome</keyword>
<proteinExistence type="predicted"/>
<dbReference type="Pfam" id="PF07505">
    <property type="entry name" value="DUF5131"/>
    <property type="match status" value="1"/>
</dbReference>